<dbReference type="PROSITE" id="PS50112">
    <property type="entry name" value="PAS"/>
    <property type="match status" value="1"/>
</dbReference>
<organism evidence="2 3">
    <name type="scientific">Campylobacter geochelonis</name>
    <dbReference type="NCBI Taxonomy" id="1780362"/>
    <lineage>
        <taxon>Bacteria</taxon>
        <taxon>Pseudomonadati</taxon>
        <taxon>Campylobacterota</taxon>
        <taxon>Epsilonproteobacteria</taxon>
        <taxon>Campylobacterales</taxon>
        <taxon>Campylobacteraceae</taxon>
        <taxon>Campylobacter</taxon>
    </lineage>
</organism>
<evidence type="ECO:0000313" key="2">
    <source>
        <dbReference type="EMBL" id="CZE46398.1"/>
    </source>
</evidence>
<gene>
    <name evidence="2" type="primary">aer_2</name>
    <name evidence="2" type="ORF">ERS672216_00348</name>
</gene>
<accession>A0A128EDX3</accession>
<dbReference type="Pfam" id="PF08447">
    <property type="entry name" value="PAS_3"/>
    <property type="match status" value="1"/>
</dbReference>
<dbReference type="EMBL" id="FIZP01000001">
    <property type="protein sequence ID" value="CZE46398.1"/>
    <property type="molecule type" value="Genomic_DNA"/>
</dbReference>
<reference evidence="2 3" key="1">
    <citation type="submission" date="2016-02" db="EMBL/GenBank/DDBJ databases">
        <authorList>
            <consortium name="Pathogen Informatics"/>
        </authorList>
    </citation>
    <scope>NUCLEOTIDE SEQUENCE [LARGE SCALE GENOMIC DNA]</scope>
    <source>
        <strain evidence="2 3">RC20</strain>
    </source>
</reference>
<dbReference type="AlphaFoldDB" id="A0A128EDX3"/>
<dbReference type="Proteomes" id="UP000069632">
    <property type="component" value="Unassembled WGS sequence"/>
</dbReference>
<dbReference type="Gene3D" id="3.30.450.20">
    <property type="entry name" value="PAS domain"/>
    <property type="match status" value="1"/>
</dbReference>
<evidence type="ECO:0000313" key="3">
    <source>
        <dbReference type="Proteomes" id="UP000069632"/>
    </source>
</evidence>
<name>A0A128EDX3_9BACT</name>
<feature type="domain" description="PAS" evidence="1">
    <location>
        <begin position="28"/>
        <end position="79"/>
    </location>
</feature>
<keyword evidence="3" id="KW-1185">Reference proteome</keyword>
<dbReference type="RefSeq" id="WP_075494314.1">
    <property type="nucleotide sequence ID" value="NZ_CP053844.1"/>
</dbReference>
<dbReference type="NCBIfam" id="TIGR00229">
    <property type="entry name" value="sensory_box"/>
    <property type="match status" value="1"/>
</dbReference>
<dbReference type="InterPro" id="IPR035965">
    <property type="entry name" value="PAS-like_dom_sf"/>
</dbReference>
<protein>
    <submittedName>
        <fullName evidence="2">Signal-transduction sensor protein</fullName>
    </submittedName>
</protein>
<proteinExistence type="predicted"/>
<dbReference type="InterPro" id="IPR013655">
    <property type="entry name" value="PAS_fold_3"/>
</dbReference>
<dbReference type="OrthoDB" id="9806477at2"/>
<dbReference type="SUPFAM" id="SSF55785">
    <property type="entry name" value="PYP-like sensor domain (PAS domain)"/>
    <property type="match status" value="1"/>
</dbReference>
<dbReference type="InterPro" id="IPR000014">
    <property type="entry name" value="PAS"/>
</dbReference>
<evidence type="ECO:0000259" key="1">
    <source>
        <dbReference type="PROSITE" id="PS50112"/>
    </source>
</evidence>
<dbReference type="CDD" id="cd00130">
    <property type="entry name" value="PAS"/>
    <property type="match status" value="1"/>
</dbReference>
<sequence>MAVSFNKPKPLNLEIELDSKRYIVSKTDTKGVITFANQYFVKVSGYAESELVGKPHNIIRHPDMPKIIFKMMWDRIQNGQNIMAVVKNLAKDGRYYWVITNFEIERDEKTNEITGYIAYRRAASKTTIESLKPMYKELVEAEKTGGMEASEELLMKMLKDRKMSYNDFVNNEMEKSNLKGVFGGLLGKLFNK</sequence>